<proteinExistence type="predicted"/>
<feature type="domain" description="Formyl transferase N-terminal" evidence="5">
    <location>
        <begin position="83"/>
        <end position="207"/>
    </location>
</feature>
<dbReference type="InterPro" id="IPR036477">
    <property type="entry name" value="Formyl_transf_N_sf"/>
</dbReference>
<comment type="caution">
    <text evidence="6">The sequence shown here is derived from an EMBL/GenBank/DDBJ whole genome shotgun (WGS) entry which is preliminary data.</text>
</comment>
<sequence>MSPTIGAFRKNTLRPVLTDPAFSVVVAVIDDRPQKSAGQRLRNNLRRGRGGYVIVMALRNLASRLPSANPAPASAQENTETYCKRHGIEVHRTNRPYGTETLTKVRNSELDALVLVDGFGIVKKGMIDAAPRGVVSYHHGDMRNYRGMPMALWELYNEETEMGATVQLLTPGLDNGRPLVEMTIPIEKGDDVDRLTERALRMSEPMLHAALTRLANPEFVPPEIEEFGKVYTLPDLRQWLRLQYRIWKRK</sequence>
<accession>A0ABX0XA98</accession>
<protein>
    <recommendedName>
        <fullName evidence="2">phosphoribosylglycinamide formyltransferase 1</fullName>
        <ecNumber evidence="2">2.1.2.2</ecNumber>
    </recommendedName>
</protein>
<organism evidence="6 7">
    <name type="scientific">Neolewinella antarctica</name>
    <dbReference type="NCBI Taxonomy" id="442734"/>
    <lineage>
        <taxon>Bacteria</taxon>
        <taxon>Pseudomonadati</taxon>
        <taxon>Bacteroidota</taxon>
        <taxon>Saprospiria</taxon>
        <taxon>Saprospirales</taxon>
        <taxon>Lewinellaceae</taxon>
        <taxon>Neolewinella</taxon>
    </lineage>
</organism>
<dbReference type="Proteomes" id="UP000770785">
    <property type="component" value="Unassembled WGS sequence"/>
</dbReference>
<dbReference type="Gene3D" id="3.40.50.170">
    <property type="entry name" value="Formyl transferase, N-terminal domain"/>
    <property type="match status" value="1"/>
</dbReference>
<dbReference type="InterPro" id="IPR002376">
    <property type="entry name" value="Formyl_transf_N"/>
</dbReference>
<evidence type="ECO:0000313" key="6">
    <source>
        <dbReference type="EMBL" id="NJC25879.1"/>
    </source>
</evidence>
<keyword evidence="7" id="KW-1185">Reference proteome</keyword>
<reference evidence="6 7" key="1">
    <citation type="submission" date="2020-03" db="EMBL/GenBank/DDBJ databases">
        <title>Genomic Encyclopedia of Type Strains, Phase IV (KMG-IV): sequencing the most valuable type-strain genomes for metagenomic binning, comparative biology and taxonomic classification.</title>
        <authorList>
            <person name="Goeker M."/>
        </authorList>
    </citation>
    <scope>NUCLEOTIDE SEQUENCE [LARGE SCALE GENOMIC DNA]</scope>
    <source>
        <strain evidence="6 7">DSM 105096</strain>
    </source>
</reference>
<evidence type="ECO:0000313" key="7">
    <source>
        <dbReference type="Proteomes" id="UP000770785"/>
    </source>
</evidence>
<evidence type="ECO:0000256" key="4">
    <source>
        <dbReference type="ARBA" id="ARBA00022755"/>
    </source>
</evidence>
<dbReference type="EMBL" id="JAATJH010000002">
    <property type="protein sequence ID" value="NJC25879.1"/>
    <property type="molecule type" value="Genomic_DNA"/>
</dbReference>
<gene>
    <name evidence="6" type="ORF">GGR27_001378</name>
</gene>
<dbReference type="RefSeq" id="WP_168036648.1">
    <property type="nucleotide sequence ID" value="NZ_JAATJH010000002.1"/>
</dbReference>
<evidence type="ECO:0000259" key="5">
    <source>
        <dbReference type="Pfam" id="PF00551"/>
    </source>
</evidence>
<evidence type="ECO:0000256" key="1">
    <source>
        <dbReference type="ARBA" id="ARBA00005054"/>
    </source>
</evidence>
<dbReference type="PANTHER" id="PTHR43369">
    <property type="entry name" value="PHOSPHORIBOSYLGLYCINAMIDE FORMYLTRANSFERASE"/>
    <property type="match status" value="1"/>
</dbReference>
<comment type="pathway">
    <text evidence="1">Purine metabolism; IMP biosynthesis via de novo pathway; N(2)-formyl-N(1)-(5-phospho-D-ribosyl)glycinamide from N(1)-(5-phospho-D-ribosyl)glycinamide (10-formyl THF route): step 1/1.</text>
</comment>
<name>A0ABX0XA98_9BACT</name>
<keyword evidence="3" id="KW-0808">Transferase</keyword>
<dbReference type="Pfam" id="PF00551">
    <property type="entry name" value="Formyl_trans_N"/>
    <property type="match status" value="1"/>
</dbReference>
<dbReference type="SUPFAM" id="SSF53328">
    <property type="entry name" value="Formyltransferase"/>
    <property type="match status" value="1"/>
</dbReference>
<dbReference type="PANTHER" id="PTHR43369:SF2">
    <property type="entry name" value="PHOSPHORIBOSYLGLYCINAMIDE FORMYLTRANSFERASE"/>
    <property type="match status" value="1"/>
</dbReference>
<evidence type="ECO:0000256" key="2">
    <source>
        <dbReference type="ARBA" id="ARBA00012254"/>
    </source>
</evidence>
<evidence type="ECO:0000256" key="3">
    <source>
        <dbReference type="ARBA" id="ARBA00022679"/>
    </source>
</evidence>
<keyword evidence="4" id="KW-0658">Purine biosynthesis</keyword>
<dbReference type="EC" id="2.1.2.2" evidence="2"/>